<dbReference type="SUPFAM" id="SSF81411">
    <property type="entry name" value="Mitochondrial cytochrome c oxidase subunit VIa"/>
    <property type="match status" value="1"/>
</dbReference>
<dbReference type="RefSeq" id="XP_002950879.1">
    <property type="nucleotide sequence ID" value="XM_002950833.1"/>
</dbReference>
<dbReference type="EMBL" id="GL378341">
    <property type="protein sequence ID" value="EFJ48194.1"/>
    <property type="molecule type" value="Genomic_DNA"/>
</dbReference>
<keyword evidence="1" id="KW-0812">Transmembrane</keyword>
<sequence>MQALRRSANAVLPGLRRMGTATDASANADKYWAAFFPKPQLTAEQVKKNVSKEMVGFMLLGPVGAAFMLYDFFVGLEEEHHVTIPPYPWMRIRRAPGMPWGEDGLFENHPRVAKVWPPEEGEAEKGHH</sequence>
<keyword evidence="1" id="KW-1133">Transmembrane helix</keyword>
<accession>D8TWR2</accession>
<dbReference type="InParanoid" id="D8TWR2"/>
<dbReference type="STRING" id="3068.D8TWR2"/>
<dbReference type="AlphaFoldDB" id="D8TWR2"/>
<dbReference type="OrthoDB" id="521506at2759"/>
<evidence type="ECO:0000313" key="3">
    <source>
        <dbReference type="Proteomes" id="UP000001058"/>
    </source>
</evidence>
<name>D8TWR2_VOLCA</name>
<keyword evidence="1" id="KW-0472">Membrane</keyword>
<organism evidence="3">
    <name type="scientific">Volvox carteri f. nagariensis</name>
    <dbReference type="NCBI Taxonomy" id="3068"/>
    <lineage>
        <taxon>Eukaryota</taxon>
        <taxon>Viridiplantae</taxon>
        <taxon>Chlorophyta</taxon>
        <taxon>core chlorophytes</taxon>
        <taxon>Chlorophyceae</taxon>
        <taxon>CS clade</taxon>
        <taxon>Chlamydomonadales</taxon>
        <taxon>Volvocaceae</taxon>
        <taxon>Volvox</taxon>
    </lineage>
</organism>
<reference evidence="2 3" key="1">
    <citation type="journal article" date="2010" name="Science">
        <title>Genomic analysis of organismal complexity in the multicellular green alga Volvox carteri.</title>
        <authorList>
            <person name="Prochnik S.E."/>
            <person name="Umen J."/>
            <person name="Nedelcu A.M."/>
            <person name="Hallmann A."/>
            <person name="Miller S.M."/>
            <person name="Nishii I."/>
            <person name="Ferris P."/>
            <person name="Kuo A."/>
            <person name="Mitros T."/>
            <person name="Fritz-Laylin L.K."/>
            <person name="Hellsten U."/>
            <person name="Chapman J."/>
            <person name="Simakov O."/>
            <person name="Rensing S.A."/>
            <person name="Terry A."/>
            <person name="Pangilinan J."/>
            <person name="Kapitonov V."/>
            <person name="Jurka J."/>
            <person name="Salamov A."/>
            <person name="Shapiro H."/>
            <person name="Schmutz J."/>
            <person name="Grimwood J."/>
            <person name="Lindquist E."/>
            <person name="Lucas S."/>
            <person name="Grigoriev I.V."/>
            <person name="Schmitt R."/>
            <person name="Kirk D."/>
            <person name="Rokhsar D.S."/>
        </authorList>
    </citation>
    <scope>NUCLEOTIDE SEQUENCE [LARGE SCALE GENOMIC DNA]</scope>
    <source>
        <strain evidence="3">f. Nagariensis / Eve</strain>
    </source>
</reference>
<gene>
    <name evidence="2" type="ORF">VOLCADRAFT_104881</name>
</gene>
<evidence type="ECO:0000313" key="2">
    <source>
        <dbReference type="EMBL" id="EFJ48194.1"/>
    </source>
</evidence>
<dbReference type="Proteomes" id="UP000001058">
    <property type="component" value="Unassembled WGS sequence"/>
</dbReference>
<protein>
    <submittedName>
        <fullName evidence="2">Uncharacterized protein</fullName>
    </submittedName>
</protein>
<feature type="transmembrane region" description="Helical" evidence="1">
    <location>
        <begin position="55"/>
        <end position="76"/>
    </location>
</feature>
<proteinExistence type="predicted"/>
<keyword evidence="3" id="KW-1185">Reference proteome</keyword>
<dbReference type="GeneID" id="9618302"/>
<dbReference type="InterPro" id="IPR036418">
    <property type="entry name" value="Cyt_c_oxidase_su6a_sf"/>
</dbReference>
<evidence type="ECO:0000256" key="1">
    <source>
        <dbReference type="SAM" id="Phobius"/>
    </source>
</evidence>
<dbReference type="KEGG" id="vcn:VOLCADRAFT_104881"/>